<proteinExistence type="predicted"/>
<sequence>MGIRVHHFNKLRKEDPDYYPSFVYEEQLWRMTRGYKNQQESKARLESLVSSDSYEFNMGNSYLYGFAYSIHYDRPYSESLWWLNHYYQGILTHFKVHLHPDISHPFELAFDGIRINRKGRQLNSYLRNGDWLKAVTMALFFNDKQGLELLKQFSKNDIALDENVQYMSPFKYSEFDLMQALLSFDGTRIEIALKEYMSIEFPTNPPGDSVPHIEALDIPLMNVMMAVFCQRGQEKYQEAVADAIKRYAAYSKKRDYRQLDFPLDLIGLAQCARRELGYTFPDHPYFPEWFQTVDITDITQPRKVHEQPDEFTWKAPELN</sequence>
<dbReference type="Proteomes" id="UP000273022">
    <property type="component" value="Unassembled WGS sequence"/>
</dbReference>
<evidence type="ECO:0000313" key="1">
    <source>
        <dbReference type="EMBL" id="RJY06672.1"/>
    </source>
</evidence>
<dbReference type="AlphaFoldDB" id="A0A3A6TQ31"/>
<comment type="caution">
    <text evidence="1">The sequence shown here is derived from an EMBL/GenBank/DDBJ whole genome shotgun (WGS) entry which is preliminary data.</text>
</comment>
<dbReference type="EMBL" id="QYYH01000156">
    <property type="protein sequence ID" value="RJY06672.1"/>
    <property type="molecule type" value="Genomic_DNA"/>
</dbReference>
<gene>
    <name evidence="1" type="ORF">D5R81_17475</name>
</gene>
<organism evidence="1 2">
    <name type="scientific">Parashewanella spongiae</name>
    <dbReference type="NCBI Taxonomy" id="342950"/>
    <lineage>
        <taxon>Bacteria</taxon>
        <taxon>Pseudomonadati</taxon>
        <taxon>Pseudomonadota</taxon>
        <taxon>Gammaproteobacteria</taxon>
        <taxon>Alteromonadales</taxon>
        <taxon>Shewanellaceae</taxon>
        <taxon>Parashewanella</taxon>
    </lineage>
</organism>
<evidence type="ECO:0000313" key="2">
    <source>
        <dbReference type="Proteomes" id="UP000273022"/>
    </source>
</evidence>
<keyword evidence="2" id="KW-1185">Reference proteome</keyword>
<protein>
    <submittedName>
        <fullName evidence="1">Uncharacterized protein</fullName>
    </submittedName>
</protein>
<reference evidence="1 2" key="1">
    <citation type="submission" date="2018-09" db="EMBL/GenBank/DDBJ databases">
        <title>Phylogeny of the Shewanellaceae, and recommendation for two new genera, Pseudoshewanella and Parashewanella.</title>
        <authorList>
            <person name="Wang G."/>
        </authorList>
    </citation>
    <scope>NUCLEOTIDE SEQUENCE [LARGE SCALE GENOMIC DNA]</scope>
    <source>
        <strain evidence="1 2">KCTC 22492</strain>
    </source>
</reference>
<name>A0A3A6TQ31_9GAMM</name>
<accession>A0A3A6TQ31</accession>